<organism evidence="2 3">
    <name type="scientific">Trifolium medium</name>
    <dbReference type="NCBI Taxonomy" id="97028"/>
    <lineage>
        <taxon>Eukaryota</taxon>
        <taxon>Viridiplantae</taxon>
        <taxon>Streptophyta</taxon>
        <taxon>Embryophyta</taxon>
        <taxon>Tracheophyta</taxon>
        <taxon>Spermatophyta</taxon>
        <taxon>Magnoliopsida</taxon>
        <taxon>eudicotyledons</taxon>
        <taxon>Gunneridae</taxon>
        <taxon>Pentapetalae</taxon>
        <taxon>rosids</taxon>
        <taxon>fabids</taxon>
        <taxon>Fabales</taxon>
        <taxon>Fabaceae</taxon>
        <taxon>Papilionoideae</taxon>
        <taxon>50 kb inversion clade</taxon>
        <taxon>NPAAA clade</taxon>
        <taxon>Hologalegina</taxon>
        <taxon>IRL clade</taxon>
        <taxon>Trifolieae</taxon>
        <taxon>Trifolium</taxon>
    </lineage>
</organism>
<comment type="caution">
    <text evidence="2">The sequence shown here is derived from an EMBL/GenBank/DDBJ whole genome shotgun (WGS) entry which is preliminary data.</text>
</comment>
<keyword evidence="3" id="KW-1185">Reference proteome</keyword>
<reference evidence="2 3" key="1">
    <citation type="journal article" date="2018" name="Front. Plant Sci.">
        <title>Red Clover (Trifolium pratense) and Zigzag Clover (T. medium) - A Picture of Genomic Similarities and Differences.</title>
        <authorList>
            <person name="Dluhosova J."/>
            <person name="Istvanek J."/>
            <person name="Nedelnik J."/>
            <person name="Repkova J."/>
        </authorList>
    </citation>
    <scope>NUCLEOTIDE SEQUENCE [LARGE SCALE GENOMIC DNA]</scope>
    <source>
        <strain evidence="3">cv. 10/8</strain>
        <tissue evidence="2">Leaf</tissue>
    </source>
</reference>
<dbReference type="AlphaFoldDB" id="A0A392UL12"/>
<evidence type="ECO:0000313" key="3">
    <source>
        <dbReference type="Proteomes" id="UP000265520"/>
    </source>
</evidence>
<evidence type="ECO:0000256" key="1">
    <source>
        <dbReference type="SAM" id="MobiDB-lite"/>
    </source>
</evidence>
<proteinExistence type="predicted"/>
<accession>A0A392UL12</accession>
<sequence>PTETTIYSAGYSTKSSPSSRQAALGAASTSRGGRSPRIWHAKPGSPTGKQIYK</sequence>
<dbReference type="EMBL" id="LXQA010830464">
    <property type="protein sequence ID" value="MCI73060.1"/>
    <property type="molecule type" value="Genomic_DNA"/>
</dbReference>
<feature type="region of interest" description="Disordered" evidence="1">
    <location>
        <begin position="1"/>
        <end position="53"/>
    </location>
</feature>
<feature type="compositionally biased region" description="Polar residues" evidence="1">
    <location>
        <begin position="1"/>
        <end position="32"/>
    </location>
</feature>
<protein>
    <submittedName>
        <fullName evidence="2">Uncharacterized protein</fullName>
    </submittedName>
</protein>
<evidence type="ECO:0000313" key="2">
    <source>
        <dbReference type="EMBL" id="MCI73060.1"/>
    </source>
</evidence>
<dbReference type="Proteomes" id="UP000265520">
    <property type="component" value="Unassembled WGS sequence"/>
</dbReference>
<feature type="non-terminal residue" evidence="2">
    <location>
        <position position="1"/>
    </location>
</feature>
<name>A0A392UL12_9FABA</name>